<dbReference type="Proteomes" id="UP000183339">
    <property type="component" value="Unassembled WGS sequence"/>
</dbReference>
<organism evidence="4 5">
    <name type="scientific">Nitrosospira multiformis</name>
    <dbReference type="NCBI Taxonomy" id="1231"/>
    <lineage>
        <taxon>Bacteria</taxon>
        <taxon>Pseudomonadati</taxon>
        <taxon>Pseudomonadota</taxon>
        <taxon>Betaproteobacteria</taxon>
        <taxon>Nitrosomonadales</taxon>
        <taxon>Nitrosomonadaceae</taxon>
        <taxon>Nitrosospira</taxon>
    </lineage>
</organism>
<comment type="similarity">
    <text evidence="1">Belongs to the AB hydrolase superfamily. AB hydrolase 2 family.</text>
</comment>
<gene>
    <name evidence="4" type="ORF">SAMN05216412_103290</name>
</gene>
<protein>
    <submittedName>
        <fullName evidence="4">Phospholipase/carboxylesterase</fullName>
    </submittedName>
</protein>
<dbReference type="OrthoDB" id="9801763at2"/>
<name>A0A1I0C676_9PROT</name>
<dbReference type="RefSeq" id="WP_074706385.1">
    <property type="nucleotide sequence ID" value="NZ_FOHI01000003.1"/>
</dbReference>
<evidence type="ECO:0000313" key="5">
    <source>
        <dbReference type="Proteomes" id="UP000183339"/>
    </source>
</evidence>
<dbReference type="InterPro" id="IPR003140">
    <property type="entry name" value="PLipase/COase/thioEstase"/>
</dbReference>
<feature type="domain" description="Phospholipase/carboxylesterase/thioesterase" evidence="3">
    <location>
        <begin position="18"/>
        <end position="225"/>
    </location>
</feature>
<evidence type="ECO:0000259" key="3">
    <source>
        <dbReference type="Pfam" id="PF02230"/>
    </source>
</evidence>
<dbReference type="PANTHER" id="PTHR10655:SF17">
    <property type="entry name" value="LYSOPHOSPHOLIPASE-LIKE PROTEIN 1"/>
    <property type="match status" value="1"/>
</dbReference>
<dbReference type="GO" id="GO:0016787">
    <property type="term" value="F:hydrolase activity"/>
    <property type="evidence" value="ECO:0007669"/>
    <property type="project" value="UniProtKB-KW"/>
</dbReference>
<proteinExistence type="inferred from homology"/>
<dbReference type="SUPFAM" id="SSF53474">
    <property type="entry name" value="alpha/beta-Hydrolases"/>
    <property type="match status" value="1"/>
</dbReference>
<accession>A0A1I0C676</accession>
<keyword evidence="2" id="KW-0378">Hydrolase</keyword>
<sequence>MISGSPDLLPSIELETAAHPTRTIIWMHGLGADGSDFVPIVDELALPSIPAVRFVFPHAPMRPVSINRGMVMRAWYDYDIADGSAKLQENMASLRESERAVEALVSHEAQRGVKPENIVLAGFSQGGALALFAGLRYPEKLAGIMALSCYLPAPQTLAKEAHSANFAMPIFMAHGAADNVIPITLAAASREQLLGSGYPVEWREYGMAHTVCREEIHDIRNWLQRVLV</sequence>
<dbReference type="EMBL" id="FOHI01000003">
    <property type="protein sequence ID" value="SET14685.1"/>
    <property type="molecule type" value="Genomic_DNA"/>
</dbReference>
<dbReference type="AlphaFoldDB" id="A0A1I0C676"/>
<reference evidence="4 5" key="1">
    <citation type="submission" date="2016-10" db="EMBL/GenBank/DDBJ databases">
        <authorList>
            <person name="de Groot N.N."/>
        </authorList>
    </citation>
    <scope>NUCLEOTIDE SEQUENCE [LARGE SCALE GENOMIC DNA]</scope>
    <source>
        <strain evidence="4 5">Nl7</strain>
    </source>
</reference>
<dbReference type="InterPro" id="IPR029058">
    <property type="entry name" value="AB_hydrolase_fold"/>
</dbReference>
<dbReference type="PANTHER" id="PTHR10655">
    <property type="entry name" value="LYSOPHOSPHOLIPASE-RELATED"/>
    <property type="match status" value="1"/>
</dbReference>
<evidence type="ECO:0000313" key="4">
    <source>
        <dbReference type="EMBL" id="SET14685.1"/>
    </source>
</evidence>
<dbReference type="Gene3D" id="3.40.50.1820">
    <property type="entry name" value="alpha/beta hydrolase"/>
    <property type="match status" value="1"/>
</dbReference>
<dbReference type="Pfam" id="PF02230">
    <property type="entry name" value="Abhydrolase_2"/>
    <property type="match status" value="1"/>
</dbReference>
<evidence type="ECO:0000256" key="2">
    <source>
        <dbReference type="ARBA" id="ARBA00022801"/>
    </source>
</evidence>
<evidence type="ECO:0000256" key="1">
    <source>
        <dbReference type="ARBA" id="ARBA00006499"/>
    </source>
</evidence>
<dbReference type="InterPro" id="IPR050565">
    <property type="entry name" value="LYPA1-2/EST-like"/>
</dbReference>